<feature type="region of interest" description="Disordered" evidence="4">
    <location>
        <begin position="1"/>
        <end position="80"/>
    </location>
</feature>
<evidence type="ECO:0007829" key="7">
    <source>
        <dbReference type="PDB" id="4BTS"/>
    </source>
</evidence>
<feature type="compositionally biased region" description="Basic and acidic residues" evidence="4">
    <location>
        <begin position="65"/>
        <end position="80"/>
    </location>
</feature>
<protein>
    <recommendedName>
        <fullName evidence="3">40S ribosomal protein S30</fullName>
    </recommendedName>
</protein>
<dbReference type="GO" id="GO:0003735">
    <property type="term" value="F:structural constituent of ribosome"/>
    <property type="evidence" value="ECO:0007669"/>
    <property type="project" value="UniProtKB-UniRule"/>
</dbReference>
<keyword evidence="6 7" id="KW-0002">3D-structure</keyword>
<accession>E6PBU8</accession>
<dbReference type="PDB" id="2XZM">
    <property type="method" value="X-ray"/>
    <property type="resolution" value="3.93 A"/>
    <property type="chains" value="X=1-80"/>
</dbReference>
<keyword evidence="2 3" id="KW-0687">Ribonucleoprotein</keyword>
<organism evidence="5">
    <name type="scientific">Tetrahymena thermophila</name>
    <dbReference type="NCBI Taxonomy" id="5911"/>
    <lineage>
        <taxon>Eukaryota</taxon>
        <taxon>Sar</taxon>
        <taxon>Alveolata</taxon>
        <taxon>Ciliophora</taxon>
        <taxon>Intramacronucleata</taxon>
        <taxon>Oligohymenophorea</taxon>
        <taxon>Hymenostomatida</taxon>
        <taxon>Tetrahymenina</taxon>
        <taxon>Tetrahymenidae</taxon>
        <taxon>Tetrahymena</taxon>
    </lineage>
</organism>
<evidence type="ECO:0000313" key="6">
    <source>
        <dbReference type="PDB" id="2XZM"/>
    </source>
</evidence>
<dbReference type="PANTHER" id="PTHR12650">
    <property type="entry name" value="40S RIBOSOMAL PROTEIN S30/UBIQUITIN-LIKE PROTEIN FUBI"/>
    <property type="match status" value="1"/>
</dbReference>
<keyword evidence="1 3" id="KW-0689">Ribosomal protein</keyword>
<dbReference type="AlphaFoldDB" id="E6PBU8"/>
<feature type="compositionally biased region" description="Basic residues" evidence="4">
    <location>
        <begin position="26"/>
        <end position="41"/>
    </location>
</feature>
<comment type="similarity">
    <text evidence="3">Belongs to the eukaryotic ribosomal protein eS30 family.</text>
</comment>
<dbReference type="OMA" id="TRRMWYN"/>
<dbReference type="PDB" id="4BTS">
    <property type="method" value="X-ray"/>
    <property type="resolution" value="3.70 A"/>
    <property type="chains" value="AX/BX/CX/DX=1-80"/>
</dbReference>
<proteinExistence type="evidence at protein level"/>
<evidence type="ECO:0000256" key="3">
    <source>
        <dbReference type="RuleBase" id="RU364011"/>
    </source>
</evidence>
<dbReference type="PDB" id="2XZN">
    <property type="method" value="X-ray"/>
    <property type="resolution" value="3.93 A"/>
    <property type="chains" value="X=1-80"/>
</dbReference>
<reference evidence="5 6" key="1">
    <citation type="journal article" date="2011" name="Science">
        <title>Crystal structure of the eukaryotic 40S ribosomal subunit in complex with initiation factor 1.</title>
        <authorList>
            <person name="Rabl J."/>
            <person name="Leibundgut M."/>
            <person name="Ataide S.F."/>
            <person name="Haag A."/>
            <person name="Ban N."/>
        </authorList>
    </citation>
    <scope>X-RAY CRYSTALLOGRAPHY (3.93 ANGSTROMS)</scope>
</reference>
<evidence type="ECO:0000256" key="1">
    <source>
        <dbReference type="ARBA" id="ARBA00022980"/>
    </source>
</evidence>
<name>E6PBU8_TETTH</name>
<dbReference type="GO" id="GO:0006412">
    <property type="term" value="P:translation"/>
    <property type="evidence" value="ECO:0007669"/>
    <property type="project" value="InterPro"/>
</dbReference>
<reference evidence="7" key="2">
    <citation type="journal article" date="2013" name="Nat. Struct. Mol. Biol.">
        <title>The crystal structure of the eukaryotic 40S ribosomal subunit in complex with eIF1 and eIF1A.</title>
        <authorList>
            <person name="Weisser M."/>
            <person name="Voigts-Hoffmann F."/>
            <person name="Rabl J."/>
            <person name="Leibundgut M."/>
            <person name="Ban N."/>
        </authorList>
    </citation>
    <scope>X-RAY CRYSTALLOGRAPHY (3.70 ANGSTROMS)</scope>
</reference>
<dbReference type="EMBL" id="BK007937">
    <property type="protein sequence ID" value="DAA33994.1"/>
    <property type="molecule type" value="mRNA"/>
</dbReference>
<dbReference type="Pfam" id="PF04758">
    <property type="entry name" value="Ribosomal_S30"/>
    <property type="match status" value="1"/>
</dbReference>
<dbReference type="PDBsum" id="4BTS"/>
<sequence length="80" mass="9220">MGRMHGTLAKAGKVRKQTPKVEKKDKPRKTPKGRSYKRILYNRRYAPHILATDPKKRKSPNWHAGKKEKMDAAANPVKKD</sequence>
<evidence type="ECO:0000256" key="2">
    <source>
        <dbReference type="ARBA" id="ARBA00023274"/>
    </source>
</evidence>
<dbReference type="GO" id="GO:0022627">
    <property type="term" value="C:cytosolic small ribosomal subunit"/>
    <property type="evidence" value="ECO:0007669"/>
    <property type="project" value="TreeGrafter"/>
</dbReference>
<feature type="compositionally biased region" description="Basic residues" evidence="4">
    <location>
        <begin position="55"/>
        <end position="64"/>
    </location>
</feature>
<evidence type="ECO:0000313" key="5">
    <source>
        <dbReference type="EMBL" id="DAA33994.1"/>
    </source>
</evidence>
<dbReference type="InterPro" id="IPR006846">
    <property type="entry name" value="Ribosomal_eS30"/>
</dbReference>
<evidence type="ECO:0000256" key="4">
    <source>
        <dbReference type="SAM" id="MobiDB-lite"/>
    </source>
</evidence>
<dbReference type="PANTHER" id="PTHR12650:SF15">
    <property type="entry name" value="RIBOSOMAL PROTEIN S30, ISOFORM A"/>
    <property type="match status" value="1"/>
</dbReference>
<dbReference type="SMR" id="E6PBU8"/>